<evidence type="ECO:0000313" key="3">
    <source>
        <dbReference type="Proteomes" id="UP000285776"/>
    </source>
</evidence>
<organism evidence="2 3">
    <name type="scientific">Segatella copri</name>
    <dbReference type="NCBI Taxonomy" id="165179"/>
    <lineage>
        <taxon>Bacteria</taxon>
        <taxon>Pseudomonadati</taxon>
        <taxon>Bacteroidota</taxon>
        <taxon>Bacteroidia</taxon>
        <taxon>Bacteroidales</taxon>
        <taxon>Prevotellaceae</taxon>
        <taxon>Segatella</taxon>
    </lineage>
</organism>
<feature type="non-terminal residue" evidence="2">
    <location>
        <position position="26"/>
    </location>
</feature>
<feature type="domain" description="Resolvase/invertase-type recombinase catalytic" evidence="1">
    <location>
        <begin position="1"/>
        <end position="26"/>
    </location>
</feature>
<gene>
    <name evidence="2" type="ORF">DWV53_14285</name>
</gene>
<accession>A0AA92U8Z5</accession>
<dbReference type="GO" id="GO:0000150">
    <property type="term" value="F:DNA strand exchange activity"/>
    <property type="evidence" value="ECO:0007669"/>
    <property type="project" value="InterPro"/>
</dbReference>
<dbReference type="PROSITE" id="PS51736">
    <property type="entry name" value="RECOMBINASES_3"/>
    <property type="match status" value="1"/>
</dbReference>
<protein>
    <submittedName>
        <fullName evidence="2">DNA resolvase</fullName>
    </submittedName>
</protein>
<dbReference type="EMBL" id="QSAV01000069">
    <property type="protein sequence ID" value="RGW74732.1"/>
    <property type="molecule type" value="Genomic_DNA"/>
</dbReference>
<evidence type="ECO:0000313" key="2">
    <source>
        <dbReference type="EMBL" id="RGW74732.1"/>
    </source>
</evidence>
<dbReference type="InterPro" id="IPR006119">
    <property type="entry name" value="Resolv_N"/>
</dbReference>
<proteinExistence type="predicted"/>
<evidence type="ECO:0000259" key="1">
    <source>
        <dbReference type="PROSITE" id="PS51736"/>
    </source>
</evidence>
<sequence length="26" mass="2995">MIATLSTCAQLERDNISFRLQSGRKR</sequence>
<name>A0AA92U8Z5_9BACT</name>
<dbReference type="GO" id="GO:0003677">
    <property type="term" value="F:DNA binding"/>
    <property type="evidence" value="ECO:0007669"/>
    <property type="project" value="InterPro"/>
</dbReference>
<reference evidence="2 3" key="1">
    <citation type="submission" date="2018-08" db="EMBL/GenBank/DDBJ databases">
        <title>A genome reference for cultivated species of the human gut microbiota.</title>
        <authorList>
            <person name="Zou Y."/>
            <person name="Xue W."/>
            <person name="Luo G."/>
        </authorList>
    </citation>
    <scope>NUCLEOTIDE SEQUENCE [LARGE SCALE GENOMIC DNA]</scope>
    <source>
        <strain evidence="2 3">AF10-17</strain>
    </source>
</reference>
<dbReference type="AlphaFoldDB" id="A0AA92U8Z5"/>
<dbReference type="Proteomes" id="UP000285776">
    <property type="component" value="Unassembled WGS sequence"/>
</dbReference>
<comment type="caution">
    <text evidence="2">The sequence shown here is derived from an EMBL/GenBank/DDBJ whole genome shotgun (WGS) entry which is preliminary data.</text>
</comment>